<keyword evidence="1" id="KW-1133">Transmembrane helix</keyword>
<dbReference type="EMBL" id="JBEAFC010000009">
    <property type="protein sequence ID" value="KAL1540832.1"/>
    <property type="molecule type" value="Genomic_DNA"/>
</dbReference>
<protein>
    <submittedName>
        <fullName evidence="2">Uncharacterized protein</fullName>
    </submittedName>
</protein>
<evidence type="ECO:0000313" key="3">
    <source>
        <dbReference type="Proteomes" id="UP001567538"/>
    </source>
</evidence>
<keyword evidence="3" id="KW-1185">Reference proteome</keyword>
<reference evidence="2 3" key="1">
    <citation type="submission" date="2024-06" db="EMBL/GenBank/DDBJ databases">
        <title>A chromosome level genome sequence of Diviner's sage (Salvia divinorum).</title>
        <authorList>
            <person name="Ford S.A."/>
            <person name="Ro D.-K."/>
            <person name="Ness R.W."/>
            <person name="Phillips M.A."/>
        </authorList>
    </citation>
    <scope>NUCLEOTIDE SEQUENCE [LARGE SCALE GENOMIC DNA]</scope>
    <source>
        <strain evidence="2">SAF-2024a</strain>
        <tissue evidence="2">Leaf</tissue>
    </source>
</reference>
<evidence type="ECO:0000256" key="1">
    <source>
        <dbReference type="SAM" id="Phobius"/>
    </source>
</evidence>
<sequence>MDDEAYKEDVWLPEVNAKFFFLLVQAPCCLLSITLDFVLCEAFESSFKKYLTKAASAVGPRIGPRRAIGPSNWAETGCLSKPRAAGRASLSSPLSIRPG</sequence>
<gene>
    <name evidence="2" type="ORF">AAHA92_25125</name>
</gene>
<keyword evidence="1" id="KW-0472">Membrane</keyword>
<organism evidence="2 3">
    <name type="scientific">Salvia divinorum</name>
    <name type="common">Maria pastora</name>
    <name type="synonym">Diviner's sage</name>
    <dbReference type="NCBI Taxonomy" id="28513"/>
    <lineage>
        <taxon>Eukaryota</taxon>
        <taxon>Viridiplantae</taxon>
        <taxon>Streptophyta</taxon>
        <taxon>Embryophyta</taxon>
        <taxon>Tracheophyta</taxon>
        <taxon>Spermatophyta</taxon>
        <taxon>Magnoliopsida</taxon>
        <taxon>eudicotyledons</taxon>
        <taxon>Gunneridae</taxon>
        <taxon>Pentapetalae</taxon>
        <taxon>asterids</taxon>
        <taxon>lamiids</taxon>
        <taxon>Lamiales</taxon>
        <taxon>Lamiaceae</taxon>
        <taxon>Nepetoideae</taxon>
        <taxon>Mentheae</taxon>
        <taxon>Salviinae</taxon>
        <taxon>Salvia</taxon>
        <taxon>Salvia subgen. Calosphace</taxon>
    </lineage>
</organism>
<dbReference type="AlphaFoldDB" id="A0ABD1G9N3"/>
<feature type="transmembrane region" description="Helical" evidence="1">
    <location>
        <begin position="20"/>
        <end position="39"/>
    </location>
</feature>
<dbReference type="Proteomes" id="UP001567538">
    <property type="component" value="Unassembled WGS sequence"/>
</dbReference>
<accession>A0ABD1G9N3</accession>
<proteinExistence type="predicted"/>
<keyword evidence="1" id="KW-0812">Transmembrane</keyword>
<evidence type="ECO:0000313" key="2">
    <source>
        <dbReference type="EMBL" id="KAL1540832.1"/>
    </source>
</evidence>
<name>A0ABD1G9N3_SALDI</name>
<comment type="caution">
    <text evidence="2">The sequence shown here is derived from an EMBL/GenBank/DDBJ whole genome shotgun (WGS) entry which is preliminary data.</text>
</comment>